<dbReference type="InterPro" id="IPR000182">
    <property type="entry name" value="GNAT_dom"/>
</dbReference>
<evidence type="ECO:0000256" key="1">
    <source>
        <dbReference type="ARBA" id="ARBA00022679"/>
    </source>
</evidence>
<dbReference type="InterPro" id="IPR050832">
    <property type="entry name" value="Bact_Acetyltransf"/>
</dbReference>
<evidence type="ECO:0000313" key="5">
    <source>
        <dbReference type="EMBL" id="QPC44254.1"/>
    </source>
</evidence>
<dbReference type="Pfam" id="PF00583">
    <property type="entry name" value="Acetyltransf_1"/>
    <property type="match status" value="1"/>
</dbReference>
<sequence length="193" mass="21314">MTVSHFTIETQTAQDLDTIETMLDAAFGLDRRTRSSYRLREGEEPVEELSLVAREGDCLVGTVRFWPVIVGEGREALLLGPLAVHPDRRNCGIGVRLMETALDKARELGHALVILVGDEPYYRRVGFARVPDGRLVMPGPTDPDRMLYRELVPGALDGAEGLVLSPGRWRELDGGRLTAPRDTRPAREAAAAR</sequence>
<evidence type="ECO:0000256" key="3">
    <source>
        <dbReference type="SAM" id="MobiDB-lite"/>
    </source>
</evidence>
<accession>A0A7S8C6S8</accession>
<organism evidence="5 6">
    <name type="scientific">Kaustia mangrovi</name>
    <dbReference type="NCBI Taxonomy" id="2593653"/>
    <lineage>
        <taxon>Bacteria</taxon>
        <taxon>Pseudomonadati</taxon>
        <taxon>Pseudomonadota</taxon>
        <taxon>Alphaproteobacteria</taxon>
        <taxon>Hyphomicrobiales</taxon>
        <taxon>Parvibaculaceae</taxon>
        <taxon>Kaustia</taxon>
    </lineage>
</organism>
<keyword evidence="1 5" id="KW-0808">Transferase</keyword>
<dbReference type="CDD" id="cd04301">
    <property type="entry name" value="NAT_SF"/>
    <property type="match status" value="1"/>
</dbReference>
<dbReference type="KEGG" id="kmn:HW532_17045"/>
<dbReference type="EMBL" id="CP058214">
    <property type="protein sequence ID" value="QPC44254.1"/>
    <property type="molecule type" value="Genomic_DNA"/>
</dbReference>
<dbReference type="GO" id="GO:0016747">
    <property type="term" value="F:acyltransferase activity, transferring groups other than amino-acyl groups"/>
    <property type="evidence" value="ECO:0007669"/>
    <property type="project" value="InterPro"/>
</dbReference>
<evidence type="ECO:0000256" key="2">
    <source>
        <dbReference type="ARBA" id="ARBA00023315"/>
    </source>
</evidence>
<dbReference type="AlphaFoldDB" id="A0A7S8C6S8"/>
<dbReference type="SUPFAM" id="SSF55729">
    <property type="entry name" value="Acyl-CoA N-acyltransferases (Nat)"/>
    <property type="match status" value="1"/>
</dbReference>
<feature type="compositionally biased region" description="Basic and acidic residues" evidence="3">
    <location>
        <begin position="174"/>
        <end position="187"/>
    </location>
</feature>
<dbReference type="Proteomes" id="UP000593594">
    <property type="component" value="Chromosome"/>
</dbReference>
<keyword evidence="6" id="KW-1185">Reference proteome</keyword>
<dbReference type="PANTHER" id="PTHR43877">
    <property type="entry name" value="AMINOALKYLPHOSPHONATE N-ACETYLTRANSFERASE-RELATED-RELATED"/>
    <property type="match status" value="1"/>
</dbReference>
<gene>
    <name evidence="5" type="ORF">HW532_17045</name>
</gene>
<dbReference type="Gene3D" id="3.40.630.30">
    <property type="match status" value="1"/>
</dbReference>
<protein>
    <submittedName>
        <fullName evidence="5">N-acetyltransferase</fullName>
    </submittedName>
</protein>
<reference evidence="5 6" key="1">
    <citation type="submission" date="2020-06" db="EMBL/GenBank/DDBJ databases">
        <title>Genome sequence of 2 isolates from Red Sea Mangroves.</title>
        <authorList>
            <person name="Sefrji F."/>
            <person name="Michoud G."/>
            <person name="Merlino G."/>
            <person name="Daffonchio D."/>
        </authorList>
    </citation>
    <scope>NUCLEOTIDE SEQUENCE [LARGE SCALE GENOMIC DNA]</scope>
    <source>
        <strain evidence="5 6">R1DC25</strain>
    </source>
</reference>
<dbReference type="RefSeq" id="WP_213161621.1">
    <property type="nucleotide sequence ID" value="NZ_CP058214.1"/>
</dbReference>
<proteinExistence type="predicted"/>
<feature type="domain" description="N-acetyltransferase" evidence="4">
    <location>
        <begin position="6"/>
        <end position="153"/>
    </location>
</feature>
<dbReference type="PROSITE" id="PS51186">
    <property type="entry name" value="GNAT"/>
    <property type="match status" value="1"/>
</dbReference>
<keyword evidence="2" id="KW-0012">Acyltransferase</keyword>
<feature type="region of interest" description="Disordered" evidence="3">
    <location>
        <begin position="174"/>
        <end position="193"/>
    </location>
</feature>
<dbReference type="InterPro" id="IPR016181">
    <property type="entry name" value="Acyl_CoA_acyltransferase"/>
</dbReference>
<dbReference type="PANTHER" id="PTHR43877:SF1">
    <property type="entry name" value="ACETYLTRANSFERASE"/>
    <property type="match status" value="1"/>
</dbReference>
<evidence type="ECO:0000259" key="4">
    <source>
        <dbReference type="PROSITE" id="PS51186"/>
    </source>
</evidence>
<name>A0A7S8C6S8_9HYPH</name>
<evidence type="ECO:0000313" key="6">
    <source>
        <dbReference type="Proteomes" id="UP000593594"/>
    </source>
</evidence>